<gene>
    <name evidence="2" type="ORF">MTR67_012842</name>
</gene>
<feature type="compositionally biased region" description="Polar residues" evidence="1">
    <location>
        <begin position="84"/>
        <end position="95"/>
    </location>
</feature>
<organism evidence="2 3">
    <name type="scientific">Solanum verrucosum</name>
    <dbReference type="NCBI Taxonomy" id="315347"/>
    <lineage>
        <taxon>Eukaryota</taxon>
        <taxon>Viridiplantae</taxon>
        <taxon>Streptophyta</taxon>
        <taxon>Embryophyta</taxon>
        <taxon>Tracheophyta</taxon>
        <taxon>Spermatophyta</taxon>
        <taxon>Magnoliopsida</taxon>
        <taxon>eudicotyledons</taxon>
        <taxon>Gunneridae</taxon>
        <taxon>Pentapetalae</taxon>
        <taxon>asterids</taxon>
        <taxon>lamiids</taxon>
        <taxon>Solanales</taxon>
        <taxon>Solanaceae</taxon>
        <taxon>Solanoideae</taxon>
        <taxon>Solaneae</taxon>
        <taxon>Solanum</taxon>
    </lineage>
</organism>
<dbReference type="EMBL" id="CP133614">
    <property type="protein sequence ID" value="WMV19457.1"/>
    <property type="molecule type" value="Genomic_DNA"/>
</dbReference>
<dbReference type="AlphaFoldDB" id="A0AAF0QAK2"/>
<protein>
    <submittedName>
        <fullName evidence="2">Uncharacterized protein</fullName>
    </submittedName>
</protein>
<evidence type="ECO:0000313" key="2">
    <source>
        <dbReference type="EMBL" id="WMV19457.1"/>
    </source>
</evidence>
<feature type="region of interest" description="Disordered" evidence="1">
    <location>
        <begin position="84"/>
        <end position="105"/>
    </location>
</feature>
<feature type="region of interest" description="Disordered" evidence="1">
    <location>
        <begin position="37"/>
        <end position="66"/>
    </location>
</feature>
<reference evidence="2" key="1">
    <citation type="submission" date="2023-08" db="EMBL/GenBank/DDBJ databases">
        <title>A de novo genome assembly of Solanum verrucosum Schlechtendal, a Mexican diploid species geographically isolated from the other diploid A-genome species in potato relatives.</title>
        <authorList>
            <person name="Hosaka K."/>
        </authorList>
    </citation>
    <scope>NUCLEOTIDE SEQUENCE</scope>
    <source>
        <tissue evidence="2">Young leaves</tissue>
    </source>
</reference>
<accession>A0AAF0QAK2</accession>
<feature type="compositionally biased region" description="Low complexity" evidence="1">
    <location>
        <begin position="50"/>
        <end position="59"/>
    </location>
</feature>
<sequence length="105" mass="11473">MQKFLKLPVPPTGPFMDRRWDPWLATCSPSPEILEKSAKGRPMVGSAYPRNANARNANATPPVPSHEVSNAEFWNVIQLLARSVANQNNQPVPTNGNGGPVEARD</sequence>
<evidence type="ECO:0000256" key="1">
    <source>
        <dbReference type="SAM" id="MobiDB-lite"/>
    </source>
</evidence>
<dbReference type="Proteomes" id="UP001234989">
    <property type="component" value="Chromosome 3"/>
</dbReference>
<evidence type="ECO:0000313" key="3">
    <source>
        <dbReference type="Proteomes" id="UP001234989"/>
    </source>
</evidence>
<name>A0AAF0QAK2_SOLVR</name>
<proteinExistence type="predicted"/>
<keyword evidence="3" id="KW-1185">Reference proteome</keyword>